<dbReference type="Proteomes" id="UP000054107">
    <property type="component" value="Unassembled WGS sequence"/>
</dbReference>
<dbReference type="AlphaFoldDB" id="A0A0B7NL92"/>
<dbReference type="EMBL" id="LN734024">
    <property type="protein sequence ID" value="CEP19361.1"/>
    <property type="molecule type" value="Genomic_DNA"/>
</dbReference>
<dbReference type="PANTHER" id="PTHR33524:SF2">
    <property type="entry name" value="SET DOMAIN-CONTAINING PROTEIN 9"/>
    <property type="match status" value="1"/>
</dbReference>
<accession>A0A0B7NL92</accession>
<name>A0A0B7NL92_9FUNG</name>
<protein>
    <recommendedName>
        <fullName evidence="3">SET domain-containing protein</fullName>
    </recommendedName>
</protein>
<dbReference type="OrthoDB" id="442460at2759"/>
<reference evidence="1 2" key="1">
    <citation type="submission" date="2014-09" db="EMBL/GenBank/DDBJ databases">
        <authorList>
            <person name="Ellenberger Sabrina"/>
        </authorList>
    </citation>
    <scope>NUCLEOTIDE SEQUENCE [LARGE SCALE GENOMIC DNA]</scope>
    <source>
        <strain evidence="1 2">CBS 412.66</strain>
    </source>
</reference>
<proteinExistence type="predicted"/>
<dbReference type="PANTHER" id="PTHR33524">
    <property type="entry name" value="C5ORF35"/>
    <property type="match status" value="1"/>
</dbReference>
<evidence type="ECO:0000313" key="1">
    <source>
        <dbReference type="EMBL" id="CEP19361.1"/>
    </source>
</evidence>
<gene>
    <name evidence="1" type="primary">PARPA_13676.1 scaffold 47024</name>
</gene>
<dbReference type="InterPro" id="IPR046341">
    <property type="entry name" value="SET_dom_sf"/>
</dbReference>
<organism evidence="1 2">
    <name type="scientific">Parasitella parasitica</name>
    <dbReference type="NCBI Taxonomy" id="35722"/>
    <lineage>
        <taxon>Eukaryota</taxon>
        <taxon>Fungi</taxon>
        <taxon>Fungi incertae sedis</taxon>
        <taxon>Mucoromycota</taxon>
        <taxon>Mucoromycotina</taxon>
        <taxon>Mucoromycetes</taxon>
        <taxon>Mucorales</taxon>
        <taxon>Mucorineae</taxon>
        <taxon>Mucoraceae</taxon>
        <taxon>Parasitella</taxon>
    </lineage>
</organism>
<evidence type="ECO:0008006" key="3">
    <source>
        <dbReference type="Google" id="ProtNLM"/>
    </source>
</evidence>
<dbReference type="SUPFAM" id="SSF82199">
    <property type="entry name" value="SET domain"/>
    <property type="match status" value="1"/>
</dbReference>
<keyword evidence="2" id="KW-1185">Reference proteome</keyword>
<dbReference type="InterPro" id="IPR040415">
    <property type="entry name" value="SETD9"/>
</dbReference>
<sequence length="208" mass="23441">MTKETNIYNSYPFQSLKLFAKTTAIAPVNHTFTPLATKDAVPEVESVLTLIEKSALDFTVKRRTSRIPNAGTGVFLYGTTQNGIYVDGKPKGLSKIIYKSLYKRENWPGAIQISDWTWMSDNDMELSNPLALGQYVNNGTTVHAANVCYQEIDLPVTFPHTLRRFIPNMYWNASLDPLSNQPMRLVALVALRDIQPGEELFSTYMDIV</sequence>
<evidence type="ECO:0000313" key="2">
    <source>
        <dbReference type="Proteomes" id="UP000054107"/>
    </source>
</evidence>